<dbReference type="InterPro" id="IPR011356">
    <property type="entry name" value="Leucine_aapep/pepB"/>
</dbReference>
<gene>
    <name evidence="7" type="ORF">ACFQDM_07665</name>
</gene>
<keyword evidence="3" id="KW-0645">Protease</keyword>
<dbReference type="Gene3D" id="3.40.220.10">
    <property type="entry name" value="Leucine Aminopeptidase, subunit E, domain 1"/>
    <property type="match status" value="1"/>
</dbReference>
<dbReference type="InterPro" id="IPR048816">
    <property type="entry name" value="Peptidase_M17_N_1"/>
</dbReference>
<dbReference type="RefSeq" id="WP_377377606.1">
    <property type="nucleotide sequence ID" value="NZ_JBHSSW010000009.1"/>
</dbReference>
<dbReference type="PANTHER" id="PTHR11963:SF20">
    <property type="entry name" value="PEPTIDASE B"/>
    <property type="match status" value="1"/>
</dbReference>
<reference evidence="8" key="1">
    <citation type="journal article" date="2019" name="Int. J. Syst. Evol. Microbiol.">
        <title>The Global Catalogue of Microorganisms (GCM) 10K type strain sequencing project: providing services to taxonomists for standard genome sequencing and annotation.</title>
        <authorList>
            <consortium name="The Broad Institute Genomics Platform"/>
            <consortium name="The Broad Institute Genome Sequencing Center for Infectious Disease"/>
            <person name="Wu L."/>
            <person name="Ma J."/>
        </authorList>
    </citation>
    <scope>NUCLEOTIDE SEQUENCE [LARGE SCALE GENOMIC DNA]</scope>
    <source>
        <strain evidence="8">CGMCC-1.15741</strain>
    </source>
</reference>
<comment type="similarity">
    <text evidence="1">Belongs to the peptidase M17 family.</text>
</comment>
<dbReference type="Pfam" id="PF21337">
    <property type="entry name" value="Peptidase_M17_N_1"/>
    <property type="match status" value="1"/>
</dbReference>
<evidence type="ECO:0000256" key="2">
    <source>
        <dbReference type="ARBA" id="ARBA00022438"/>
    </source>
</evidence>
<accession>A0ABW1S934</accession>
<dbReference type="PANTHER" id="PTHR11963">
    <property type="entry name" value="LEUCINE AMINOPEPTIDASE-RELATED"/>
    <property type="match status" value="1"/>
</dbReference>
<dbReference type="SUPFAM" id="SSF53187">
    <property type="entry name" value="Zn-dependent exopeptidases"/>
    <property type="match status" value="1"/>
</dbReference>
<dbReference type="PRINTS" id="PR00481">
    <property type="entry name" value="LAMNOPPTDASE"/>
</dbReference>
<dbReference type="Proteomes" id="UP001596303">
    <property type="component" value="Unassembled WGS sequence"/>
</dbReference>
<sequence length="458" mass="48792">MPSSCFVADHSAPTPVDLVPASAVEAYLEAHSEYAATVLRSEGFAAKAGELVRLPDMTGNLSRIVFGVGDNKDALCVAKLSASLKEGVYRFDYIPEDCDPQMLAVAWADGAYKFDRYLSKKHTPPQLVIADEAALEIATNFADAIHLLRDLVNTPAQDMTPEILAGQVADLAEEFGADLTVTAGDDLVEANFPLVHAVGRAAADAPRVIELSWGNADHPKLALVGKGITYDTGGLDIKTGGYMRLMKKDMGGSAHAIALARLVMSFKLPVRLKLVVPAAENAIGAGAFRPGDVLSSRKGLTVEIDNTDAEGRLVLADALVRAQEEGDPDLLIDFATLTGAARVALGPEVAPFYTPSDDVANAIAAAAEKAGDPAWRMPLWEPYYEMLSSPIADMKNSASGPMGGSITAALFLKKFVETENWVHWDVWAWRNAKYGNSEGAAAQGLRAMFGVLSARYKA</sequence>
<keyword evidence="2 7" id="KW-0031">Aminopeptidase</keyword>
<evidence type="ECO:0000313" key="7">
    <source>
        <dbReference type="EMBL" id="MFC6197949.1"/>
    </source>
</evidence>
<dbReference type="Gene3D" id="3.40.630.10">
    <property type="entry name" value="Zn peptidases"/>
    <property type="match status" value="1"/>
</dbReference>
<feature type="domain" description="Cytosol aminopeptidase" evidence="6">
    <location>
        <begin position="306"/>
        <end position="313"/>
    </location>
</feature>
<dbReference type="InterPro" id="IPR043472">
    <property type="entry name" value="Macro_dom-like"/>
</dbReference>
<evidence type="ECO:0000256" key="5">
    <source>
        <dbReference type="ARBA" id="ARBA00023211"/>
    </source>
</evidence>
<dbReference type="EMBL" id="JBHSSW010000009">
    <property type="protein sequence ID" value="MFC6197949.1"/>
    <property type="molecule type" value="Genomic_DNA"/>
</dbReference>
<dbReference type="CDD" id="cd00433">
    <property type="entry name" value="Peptidase_M17"/>
    <property type="match status" value="1"/>
</dbReference>
<protein>
    <submittedName>
        <fullName evidence="7">Leucyl aminopeptidase family protein</fullName>
    </submittedName>
</protein>
<evidence type="ECO:0000256" key="3">
    <source>
        <dbReference type="ARBA" id="ARBA00022670"/>
    </source>
</evidence>
<dbReference type="GO" id="GO:0004177">
    <property type="term" value="F:aminopeptidase activity"/>
    <property type="evidence" value="ECO:0007669"/>
    <property type="project" value="UniProtKB-KW"/>
</dbReference>
<keyword evidence="8" id="KW-1185">Reference proteome</keyword>
<dbReference type="InterPro" id="IPR000819">
    <property type="entry name" value="Peptidase_M17_C"/>
</dbReference>
<keyword evidence="4" id="KW-0378">Hydrolase</keyword>
<evidence type="ECO:0000256" key="4">
    <source>
        <dbReference type="ARBA" id="ARBA00022801"/>
    </source>
</evidence>
<evidence type="ECO:0000256" key="1">
    <source>
        <dbReference type="ARBA" id="ARBA00009528"/>
    </source>
</evidence>
<evidence type="ECO:0000259" key="6">
    <source>
        <dbReference type="PROSITE" id="PS00631"/>
    </source>
</evidence>
<keyword evidence="5" id="KW-0464">Manganese</keyword>
<proteinExistence type="inferred from homology"/>
<dbReference type="SUPFAM" id="SSF52949">
    <property type="entry name" value="Macro domain-like"/>
    <property type="match status" value="1"/>
</dbReference>
<organism evidence="7 8">
    <name type="scientific">Ponticaulis profundi</name>
    <dbReference type="NCBI Taxonomy" id="2665222"/>
    <lineage>
        <taxon>Bacteria</taxon>
        <taxon>Pseudomonadati</taxon>
        <taxon>Pseudomonadota</taxon>
        <taxon>Alphaproteobacteria</taxon>
        <taxon>Hyphomonadales</taxon>
        <taxon>Hyphomonadaceae</taxon>
        <taxon>Ponticaulis</taxon>
    </lineage>
</organism>
<evidence type="ECO:0000313" key="8">
    <source>
        <dbReference type="Proteomes" id="UP001596303"/>
    </source>
</evidence>
<name>A0ABW1S934_9PROT</name>
<dbReference type="PROSITE" id="PS00631">
    <property type="entry name" value="CYTOSOL_AP"/>
    <property type="match status" value="1"/>
</dbReference>
<comment type="caution">
    <text evidence="7">The sequence shown here is derived from an EMBL/GenBank/DDBJ whole genome shotgun (WGS) entry which is preliminary data.</text>
</comment>
<dbReference type="Pfam" id="PF00883">
    <property type="entry name" value="Peptidase_M17"/>
    <property type="match status" value="1"/>
</dbReference>